<accession>A0ABP4AKF3</accession>
<protein>
    <submittedName>
        <fullName evidence="3">FAD-binding oxidoreductase</fullName>
    </submittedName>
</protein>
<comment type="caution">
    <text evidence="3">The sequence shown here is derived from an EMBL/GenBank/DDBJ whole genome shotgun (WGS) entry which is preliminary data.</text>
</comment>
<organism evidence="3 4">
    <name type="scientific">Nonomuraea longicatena</name>
    <dbReference type="NCBI Taxonomy" id="83682"/>
    <lineage>
        <taxon>Bacteria</taxon>
        <taxon>Bacillati</taxon>
        <taxon>Actinomycetota</taxon>
        <taxon>Actinomycetes</taxon>
        <taxon>Streptosporangiales</taxon>
        <taxon>Streptosporangiaceae</taxon>
        <taxon>Nonomuraea</taxon>
    </lineage>
</organism>
<dbReference type="PANTHER" id="PTHR13847">
    <property type="entry name" value="SARCOSINE DEHYDROGENASE-RELATED"/>
    <property type="match status" value="1"/>
</dbReference>
<dbReference type="InterPro" id="IPR036188">
    <property type="entry name" value="FAD/NAD-bd_sf"/>
</dbReference>
<dbReference type="Pfam" id="PF01266">
    <property type="entry name" value="DAO"/>
    <property type="match status" value="1"/>
</dbReference>
<dbReference type="EMBL" id="BAAAHQ010000023">
    <property type="protein sequence ID" value="GAA0936496.1"/>
    <property type="molecule type" value="Genomic_DNA"/>
</dbReference>
<dbReference type="Gene3D" id="3.50.50.60">
    <property type="entry name" value="FAD/NAD(P)-binding domain"/>
    <property type="match status" value="1"/>
</dbReference>
<dbReference type="InterPro" id="IPR006076">
    <property type="entry name" value="FAD-dep_OxRdtase"/>
</dbReference>
<dbReference type="PANTHER" id="PTHR13847:SF287">
    <property type="entry name" value="FAD-DEPENDENT OXIDOREDUCTASE DOMAIN-CONTAINING PROTEIN 1"/>
    <property type="match status" value="1"/>
</dbReference>
<evidence type="ECO:0000313" key="3">
    <source>
        <dbReference type="EMBL" id="GAA0936496.1"/>
    </source>
</evidence>
<keyword evidence="1" id="KW-0560">Oxidoreductase</keyword>
<name>A0ABP4AKF3_9ACTN</name>
<proteinExistence type="predicted"/>
<gene>
    <name evidence="3" type="ORF">GCM10009560_45200</name>
</gene>
<evidence type="ECO:0000256" key="1">
    <source>
        <dbReference type="ARBA" id="ARBA00023002"/>
    </source>
</evidence>
<sequence>MTTDVVVIGGGVAGLSAAYHLAEAGAATVLLERGPLGSGASRATADVLRTYFAGHPLTSTLAARSLRTYRDFAALTGTELPMKQTGYLVLLTEPEQITAFHADLPAQQAAGIHVELIDEHQARQHNPLIGDLPLLAAAWSPHAYITDTTAIVTGLATAARRAGAELRTHCPATTIDPTTGRVDTPQGPLTAHAIVCAAGAWSAPLAHTAGITLPLTGAHTQELLTTDPLPPGPDLPVTLHAATGLLIRRHHDRLLVGMGHPGPDRHAWTTRLTHHLTHTYPSLEGTRLHTAVTGIRDLSPDRTAFIGRAPQPPHTPMFLYAAGFSGHGLCIAPAAGALIRDLYLGHDPHLDTRPLAATPDRVTT</sequence>
<dbReference type="RefSeq" id="WP_343951933.1">
    <property type="nucleotide sequence ID" value="NZ_BAAAHQ010000023.1"/>
</dbReference>
<dbReference type="Gene3D" id="3.30.9.10">
    <property type="entry name" value="D-Amino Acid Oxidase, subunit A, domain 2"/>
    <property type="match status" value="1"/>
</dbReference>
<evidence type="ECO:0000313" key="4">
    <source>
        <dbReference type="Proteomes" id="UP001501578"/>
    </source>
</evidence>
<keyword evidence="4" id="KW-1185">Reference proteome</keyword>
<evidence type="ECO:0000259" key="2">
    <source>
        <dbReference type="Pfam" id="PF01266"/>
    </source>
</evidence>
<feature type="domain" description="FAD dependent oxidoreductase" evidence="2">
    <location>
        <begin position="4"/>
        <end position="342"/>
    </location>
</feature>
<dbReference type="SUPFAM" id="SSF51905">
    <property type="entry name" value="FAD/NAD(P)-binding domain"/>
    <property type="match status" value="1"/>
</dbReference>
<reference evidence="4" key="1">
    <citation type="journal article" date="2019" name="Int. J. Syst. Evol. Microbiol.">
        <title>The Global Catalogue of Microorganisms (GCM) 10K type strain sequencing project: providing services to taxonomists for standard genome sequencing and annotation.</title>
        <authorList>
            <consortium name="The Broad Institute Genomics Platform"/>
            <consortium name="The Broad Institute Genome Sequencing Center for Infectious Disease"/>
            <person name="Wu L."/>
            <person name="Ma J."/>
        </authorList>
    </citation>
    <scope>NUCLEOTIDE SEQUENCE [LARGE SCALE GENOMIC DNA]</scope>
    <source>
        <strain evidence="4">JCM 11136</strain>
    </source>
</reference>
<dbReference type="Proteomes" id="UP001501578">
    <property type="component" value="Unassembled WGS sequence"/>
</dbReference>